<dbReference type="InterPro" id="IPR007060">
    <property type="entry name" value="FtsL/DivIC"/>
</dbReference>
<keyword evidence="5 8" id="KW-0472">Membrane</keyword>
<evidence type="ECO:0000256" key="2">
    <source>
        <dbReference type="ARBA" id="ARBA00022618"/>
    </source>
</evidence>
<evidence type="ECO:0000256" key="4">
    <source>
        <dbReference type="ARBA" id="ARBA00022989"/>
    </source>
</evidence>
<proteinExistence type="predicted"/>
<reference evidence="9 10" key="1">
    <citation type="journal article" date="2007" name="Nat. Biotechnol.">
        <title>Genome sequence and identification of candidate vaccine antigens from the animal pathogen Dichelobacter nodosus.</title>
        <authorList>
            <person name="Myers G.S."/>
            <person name="Parker D."/>
            <person name="Al-Hasani K."/>
            <person name="Kennan R.M."/>
            <person name="Seemann T."/>
            <person name="Ren Q."/>
            <person name="Badger J.H."/>
            <person name="Selengut J.D."/>
            <person name="Deboy R.T."/>
            <person name="Tettelin H."/>
            <person name="Boyce J.D."/>
            <person name="McCarl V.P."/>
            <person name="Han X."/>
            <person name="Nelson W.C."/>
            <person name="Madupu R."/>
            <person name="Mohamoud Y."/>
            <person name="Holley T."/>
            <person name="Fedorova N."/>
            <person name="Khouri H."/>
            <person name="Bottomley S.P."/>
            <person name="Whittington R.J."/>
            <person name="Adler B."/>
            <person name="Songer J.G."/>
            <person name="Rood J.I."/>
            <person name="Paulsen I.T."/>
        </authorList>
    </citation>
    <scope>NUCLEOTIDE SEQUENCE [LARGE SCALE GENOMIC DNA]</scope>
    <source>
        <strain evidence="9 10">VCS1703A</strain>
    </source>
</reference>
<dbReference type="KEGG" id="dno:DNO_0363"/>
<keyword evidence="3 8" id="KW-0812">Transmembrane</keyword>
<dbReference type="OrthoDB" id="7061211at2"/>
<dbReference type="GO" id="GO:0030428">
    <property type="term" value="C:cell septum"/>
    <property type="evidence" value="ECO:0007669"/>
    <property type="project" value="TreeGrafter"/>
</dbReference>
<sequence length="160" mass="18384">MRQRSFYLFLIIIAALLALLNVYLWQLQDDKKSKIRELSEQVSYFNTQNERLKARNKTLDLDLQTLQSPDSFYTYEEKAREEYGMIGQDETFFVLPQEELNALPDLAALQEYDREGLAPIYAVSPQTPQPSPSEPEPVSAPIEMPKIDALPLELESLEGN</sequence>
<dbReference type="HOGENOM" id="CLU_1486510_0_0_6"/>
<evidence type="ECO:0000256" key="8">
    <source>
        <dbReference type="SAM" id="Phobius"/>
    </source>
</evidence>
<keyword evidence="1" id="KW-1003">Cell membrane</keyword>
<feature type="transmembrane region" description="Helical" evidence="8">
    <location>
        <begin position="6"/>
        <end position="25"/>
    </location>
</feature>
<evidence type="ECO:0000313" key="10">
    <source>
        <dbReference type="Proteomes" id="UP000000248"/>
    </source>
</evidence>
<evidence type="ECO:0000313" key="9">
    <source>
        <dbReference type="EMBL" id="ABQ13267.1"/>
    </source>
</evidence>
<dbReference type="PANTHER" id="PTHR37485">
    <property type="entry name" value="CELL DIVISION PROTEIN FTSB"/>
    <property type="match status" value="1"/>
</dbReference>
<dbReference type="AlphaFoldDB" id="A5EW25"/>
<evidence type="ECO:0000256" key="5">
    <source>
        <dbReference type="ARBA" id="ARBA00023136"/>
    </source>
</evidence>
<dbReference type="Pfam" id="PF04977">
    <property type="entry name" value="DivIC"/>
    <property type="match status" value="1"/>
</dbReference>
<organism evidence="9 10">
    <name type="scientific">Dichelobacter nodosus (strain VCS1703A)</name>
    <dbReference type="NCBI Taxonomy" id="246195"/>
    <lineage>
        <taxon>Bacteria</taxon>
        <taxon>Pseudomonadati</taxon>
        <taxon>Pseudomonadota</taxon>
        <taxon>Gammaproteobacteria</taxon>
        <taxon>Cardiobacteriales</taxon>
        <taxon>Cardiobacteriaceae</taxon>
        <taxon>Dichelobacter</taxon>
    </lineage>
</organism>
<name>A5EW25_DICNV</name>
<dbReference type="RefSeq" id="WP_012030706.1">
    <property type="nucleotide sequence ID" value="NC_009446.1"/>
</dbReference>
<keyword evidence="10" id="KW-1185">Reference proteome</keyword>
<dbReference type="STRING" id="246195.DNO_0363"/>
<gene>
    <name evidence="9" type="ordered locus">DNO_0363</name>
</gene>
<keyword evidence="4 8" id="KW-1133">Transmembrane helix</keyword>
<dbReference type="GO" id="GO:0043093">
    <property type="term" value="P:FtsZ-dependent cytokinesis"/>
    <property type="evidence" value="ECO:0007669"/>
    <property type="project" value="TreeGrafter"/>
</dbReference>
<keyword evidence="2" id="KW-0132">Cell division</keyword>
<dbReference type="EMBL" id="CP000513">
    <property type="protein sequence ID" value="ABQ13267.1"/>
    <property type="molecule type" value="Genomic_DNA"/>
</dbReference>
<evidence type="ECO:0000256" key="3">
    <source>
        <dbReference type="ARBA" id="ARBA00022692"/>
    </source>
</evidence>
<dbReference type="eggNOG" id="COG2919">
    <property type="taxonomic scope" value="Bacteria"/>
</dbReference>
<protein>
    <submittedName>
        <fullName evidence="9">Septum formation initiator family protein</fullName>
    </submittedName>
</protein>
<feature type="region of interest" description="Disordered" evidence="7">
    <location>
        <begin position="120"/>
        <end position="145"/>
    </location>
</feature>
<accession>A5EW25</accession>
<evidence type="ECO:0000256" key="6">
    <source>
        <dbReference type="ARBA" id="ARBA00023306"/>
    </source>
</evidence>
<evidence type="ECO:0000256" key="7">
    <source>
        <dbReference type="SAM" id="MobiDB-lite"/>
    </source>
</evidence>
<keyword evidence="6" id="KW-0131">Cell cycle</keyword>
<dbReference type="Proteomes" id="UP000000248">
    <property type="component" value="Chromosome"/>
</dbReference>
<dbReference type="PANTHER" id="PTHR37485:SF1">
    <property type="entry name" value="CELL DIVISION PROTEIN FTSB"/>
    <property type="match status" value="1"/>
</dbReference>
<evidence type="ECO:0000256" key="1">
    <source>
        <dbReference type="ARBA" id="ARBA00022475"/>
    </source>
</evidence>
<dbReference type="InterPro" id="IPR023081">
    <property type="entry name" value="Cell_div_FtsB"/>
</dbReference>